<dbReference type="EnsemblPlants" id="ONIVA04G02370.1">
    <property type="protein sequence ID" value="ONIVA04G02370.1"/>
    <property type="gene ID" value="ONIVA04G02370"/>
</dbReference>
<protein>
    <submittedName>
        <fullName evidence="1">Uncharacterized protein</fullName>
    </submittedName>
</protein>
<evidence type="ECO:0000313" key="1">
    <source>
        <dbReference type="EnsemblPlants" id="ONIVA04G02370.1"/>
    </source>
</evidence>
<reference evidence="1" key="1">
    <citation type="submission" date="2015-04" db="UniProtKB">
        <authorList>
            <consortium name="EnsemblPlants"/>
        </authorList>
    </citation>
    <scope>IDENTIFICATION</scope>
    <source>
        <strain evidence="1">SL10</strain>
    </source>
</reference>
<reference evidence="1" key="2">
    <citation type="submission" date="2018-04" db="EMBL/GenBank/DDBJ databases">
        <title>OnivRS2 (Oryza nivara Reference Sequence Version 2).</title>
        <authorList>
            <person name="Zhang J."/>
            <person name="Kudrna D."/>
            <person name="Lee S."/>
            <person name="Talag J."/>
            <person name="Rajasekar S."/>
            <person name="Welchert J."/>
            <person name="Hsing Y.-I."/>
            <person name="Wing R.A."/>
        </authorList>
    </citation>
    <scope>NUCLEOTIDE SEQUENCE [LARGE SCALE GENOMIC DNA]</scope>
    <source>
        <strain evidence="1">SL10</strain>
    </source>
</reference>
<sequence>MICMQVKHGFLARRLDQMAHACVDPAVRRPCRTVEECDCGVLHARADAATARLCGSAGWVDFGGEHAGDKRCLDNGGVKGKLWG</sequence>
<dbReference type="Gramene" id="ONIVA04G02370.1">
    <property type="protein sequence ID" value="ONIVA04G02370.1"/>
    <property type="gene ID" value="ONIVA04G02370"/>
</dbReference>
<keyword evidence="2" id="KW-1185">Reference proteome</keyword>
<organism evidence="1">
    <name type="scientific">Oryza nivara</name>
    <name type="common">Indian wild rice</name>
    <name type="synonym">Oryza sativa f. spontanea</name>
    <dbReference type="NCBI Taxonomy" id="4536"/>
    <lineage>
        <taxon>Eukaryota</taxon>
        <taxon>Viridiplantae</taxon>
        <taxon>Streptophyta</taxon>
        <taxon>Embryophyta</taxon>
        <taxon>Tracheophyta</taxon>
        <taxon>Spermatophyta</taxon>
        <taxon>Magnoliopsida</taxon>
        <taxon>Liliopsida</taxon>
        <taxon>Poales</taxon>
        <taxon>Poaceae</taxon>
        <taxon>BOP clade</taxon>
        <taxon>Oryzoideae</taxon>
        <taxon>Oryzeae</taxon>
        <taxon>Oryzinae</taxon>
        <taxon>Oryza</taxon>
    </lineage>
</organism>
<dbReference type="AlphaFoldDB" id="A0A0E0GXT0"/>
<name>A0A0E0GXT0_ORYNI</name>
<proteinExistence type="predicted"/>
<dbReference type="Proteomes" id="UP000006591">
    <property type="component" value="Chromosome 4"/>
</dbReference>
<evidence type="ECO:0000313" key="2">
    <source>
        <dbReference type="Proteomes" id="UP000006591"/>
    </source>
</evidence>
<dbReference type="HOGENOM" id="CLU_2531324_0_0_1"/>
<accession>A0A0E0GXT0</accession>